<dbReference type="RefSeq" id="WP_201166166.1">
    <property type="nucleotide sequence ID" value="NZ_JAEPWM010000001.1"/>
</dbReference>
<dbReference type="SUPFAM" id="SSF50346">
    <property type="entry name" value="PRC-barrel domain"/>
    <property type="match status" value="1"/>
</dbReference>
<evidence type="ECO:0000256" key="1">
    <source>
        <dbReference type="SAM" id="SignalP"/>
    </source>
</evidence>
<protein>
    <submittedName>
        <fullName evidence="3">PRC-barrel domain-containing protein</fullName>
    </submittedName>
</protein>
<dbReference type="InterPro" id="IPR027275">
    <property type="entry name" value="PRC-brl_dom"/>
</dbReference>
<keyword evidence="1" id="KW-0732">Signal</keyword>
<dbReference type="Proteomes" id="UP000630528">
    <property type="component" value="Unassembled WGS sequence"/>
</dbReference>
<organism evidence="3 4">
    <name type="scientific">Ramlibacter ginsenosidimutans</name>
    <dbReference type="NCBI Taxonomy" id="502333"/>
    <lineage>
        <taxon>Bacteria</taxon>
        <taxon>Pseudomonadati</taxon>
        <taxon>Pseudomonadota</taxon>
        <taxon>Betaproteobacteria</taxon>
        <taxon>Burkholderiales</taxon>
        <taxon>Comamonadaceae</taxon>
        <taxon>Ramlibacter</taxon>
    </lineage>
</organism>
<accession>A0A934WKW7</accession>
<feature type="domain" description="PRC-barrel" evidence="2">
    <location>
        <begin position="66"/>
        <end position="139"/>
    </location>
</feature>
<sequence>MNTRYLLGTALLCAIGGLYSVKGAHAQADKAAPAAPAASAAVVHVPVAGHAVLGVTIEEQRLVATGFRASRLLKQDVYNDKGEKIGKIDDLVVAPDGTLSIAVINVGGFLGLADHRVAVPVRQFEHLAPRAVLPNANKDQLKALPKFEYA</sequence>
<reference evidence="3" key="1">
    <citation type="journal article" date="2012" name="J. Microbiol. Biotechnol.">
        <title>Ramlibacter ginsenosidimutans sp. nov., with ginsenoside-converting activity.</title>
        <authorList>
            <person name="Wang L."/>
            <person name="An D.S."/>
            <person name="Kim S.G."/>
            <person name="Jin F.X."/>
            <person name="Kim S.C."/>
            <person name="Lee S.T."/>
            <person name="Im W.T."/>
        </authorList>
    </citation>
    <scope>NUCLEOTIDE SEQUENCE</scope>
    <source>
        <strain evidence="3">KACC 17527</strain>
    </source>
</reference>
<gene>
    <name evidence="3" type="ORF">JJB11_01680</name>
</gene>
<evidence type="ECO:0000313" key="4">
    <source>
        <dbReference type="Proteomes" id="UP000630528"/>
    </source>
</evidence>
<dbReference type="EMBL" id="JAEPWM010000001">
    <property type="protein sequence ID" value="MBK6004788.1"/>
    <property type="molecule type" value="Genomic_DNA"/>
</dbReference>
<feature type="chain" id="PRO_5037090511" evidence="1">
    <location>
        <begin position="27"/>
        <end position="150"/>
    </location>
</feature>
<dbReference type="PANTHER" id="PTHR36505">
    <property type="entry name" value="BLR1072 PROTEIN"/>
    <property type="match status" value="1"/>
</dbReference>
<comment type="caution">
    <text evidence="3">The sequence shown here is derived from an EMBL/GenBank/DDBJ whole genome shotgun (WGS) entry which is preliminary data.</text>
</comment>
<dbReference type="Gene3D" id="2.30.30.240">
    <property type="entry name" value="PRC-barrel domain"/>
    <property type="match status" value="1"/>
</dbReference>
<evidence type="ECO:0000313" key="3">
    <source>
        <dbReference type="EMBL" id="MBK6004788.1"/>
    </source>
</evidence>
<evidence type="ECO:0000259" key="2">
    <source>
        <dbReference type="Pfam" id="PF05239"/>
    </source>
</evidence>
<reference evidence="3" key="2">
    <citation type="submission" date="2021-01" db="EMBL/GenBank/DDBJ databases">
        <authorList>
            <person name="Kang M."/>
        </authorList>
    </citation>
    <scope>NUCLEOTIDE SEQUENCE</scope>
    <source>
        <strain evidence="3">KACC 17527</strain>
    </source>
</reference>
<dbReference type="PANTHER" id="PTHR36505:SF1">
    <property type="entry name" value="BLR1072 PROTEIN"/>
    <property type="match status" value="1"/>
</dbReference>
<dbReference type="AlphaFoldDB" id="A0A934WKW7"/>
<feature type="signal peptide" evidence="1">
    <location>
        <begin position="1"/>
        <end position="26"/>
    </location>
</feature>
<keyword evidence="4" id="KW-1185">Reference proteome</keyword>
<dbReference type="Pfam" id="PF05239">
    <property type="entry name" value="PRC"/>
    <property type="match status" value="1"/>
</dbReference>
<dbReference type="InterPro" id="IPR011033">
    <property type="entry name" value="PRC_barrel-like_sf"/>
</dbReference>
<proteinExistence type="predicted"/>
<name>A0A934WKW7_9BURK</name>